<protein>
    <submittedName>
        <fullName evidence="1">Uncharacterized protein</fullName>
    </submittedName>
</protein>
<name>A0A9W8ICP3_9FUNG</name>
<gene>
    <name evidence="1" type="ORF">GGH94_005915</name>
</gene>
<proteinExistence type="predicted"/>
<organism evidence="1 2">
    <name type="scientific">Coemansia aciculifera</name>
    <dbReference type="NCBI Taxonomy" id="417176"/>
    <lineage>
        <taxon>Eukaryota</taxon>
        <taxon>Fungi</taxon>
        <taxon>Fungi incertae sedis</taxon>
        <taxon>Zoopagomycota</taxon>
        <taxon>Kickxellomycotina</taxon>
        <taxon>Kickxellomycetes</taxon>
        <taxon>Kickxellales</taxon>
        <taxon>Kickxellaceae</taxon>
        <taxon>Coemansia</taxon>
    </lineage>
</organism>
<dbReference type="AlphaFoldDB" id="A0A9W8ICP3"/>
<evidence type="ECO:0000313" key="2">
    <source>
        <dbReference type="Proteomes" id="UP001140074"/>
    </source>
</evidence>
<comment type="caution">
    <text evidence="1">The sequence shown here is derived from an EMBL/GenBank/DDBJ whole genome shotgun (WGS) entry which is preliminary data.</text>
</comment>
<dbReference type="Proteomes" id="UP001140074">
    <property type="component" value="Unassembled WGS sequence"/>
</dbReference>
<keyword evidence="2" id="KW-1185">Reference proteome</keyword>
<reference evidence="1" key="1">
    <citation type="submission" date="2022-07" db="EMBL/GenBank/DDBJ databases">
        <title>Phylogenomic reconstructions and comparative analyses of Kickxellomycotina fungi.</title>
        <authorList>
            <person name="Reynolds N.K."/>
            <person name="Stajich J.E."/>
            <person name="Barry K."/>
            <person name="Grigoriev I.V."/>
            <person name="Crous P."/>
            <person name="Smith M.E."/>
        </authorList>
    </citation>
    <scope>NUCLEOTIDE SEQUENCE</scope>
    <source>
        <strain evidence="1">RSA 476</strain>
    </source>
</reference>
<sequence length="119" mass="12948">MNNNSEENKIIYIHVGDGATTGGFFVIDRSNVKNINHLTEAEAAARTVPGVTFDDINLGNGDTRIQLNSGFERIGETGVIDSIIDPNCKYIIAGNSALVHTRISQFNLTQFNAIREANP</sequence>
<dbReference type="EMBL" id="JANBUY010000355">
    <property type="protein sequence ID" value="KAJ2859774.1"/>
    <property type="molecule type" value="Genomic_DNA"/>
</dbReference>
<evidence type="ECO:0000313" key="1">
    <source>
        <dbReference type="EMBL" id="KAJ2859774.1"/>
    </source>
</evidence>
<accession>A0A9W8ICP3</accession>